<name>A0ACA9SND9_9GLOM</name>
<proteinExistence type="predicted"/>
<gene>
    <name evidence="1" type="ORF">RPERSI_LOCUS33369</name>
</gene>
<feature type="non-terminal residue" evidence="1">
    <location>
        <position position="1"/>
    </location>
</feature>
<keyword evidence="2" id="KW-1185">Reference proteome</keyword>
<organism evidence="1 2">
    <name type="scientific">Racocetra persica</name>
    <dbReference type="NCBI Taxonomy" id="160502"/>
    <lineage>
        <taxon>Eukaryota</taxon>
        <taxon>Fungi</taxon>
        <taxon>Fungi incertae sedis</taxon>
        <taxon>Mucoromycota</taxon>
        <taxon>Glomeromycotina</taxon>
        <taxon>Glomeromycetes</taxon>
        <taxon>Diversisporales</taxon>
        <taxon>Gigasporaceae</taxon>
        <taxon>Racocetra</taxon>
    </lineage>
</organism>
<sequence length="135" mass="14635">DSGGFQMINNVPTSEHSIFLQNSIGADIIMQLNDVVSSLITGKGVEENLFTIVQGGLDSNLRKKCFEEMVLRDTPGYAIVGLSGDEEKDIFGKCRVTLCTDLLPKNKPIYCMVLGPCCSALGVDMYDCVFPTCTA</sequence>
<dbReference type="EMBL" id="CAJVQC010144164">
    <property type="protein sequence ID" value="CAG8844814.1"/>
    <property type="molecule type" value="Genomic_DNA"/>
</dbReference>
<protein>
    <submittedName>
        <fullName evidence="1">28889_t:CDS:1</fullName>
    </submittedName>
</protein>
<evidence type="ECO:0000313" key="1">
    <source>
        <dbReference type="EMBL" id="CAG8844814.1"/>
    </source>
</evidence>
<accession>A0ACA9SND9</accession>
<evidence type="ECO:0000313" key="2">
    <source>
        <dbReference type="Proteomes" id="UP000789920"/>
    </source>
</evidence>
<reference evidence="1" key="1">
    <citation type="submission" date="2021-06" db="EMBL/GenBank/DDBJ databases">
        <authorList>
            <person name="Kallberg Y."/>
            <person name="Tangrot J."/>
            <person name="Rosling A."/>
        </authorList>
    </citation>
    <scope>NUCLEOTIDE SEQUENCE</scope>
    <source>
        <strain evidence="1">MA461A</strain>
    </source>
</reference>
<dbReference type="Proteomes" id="UP000789920">
    <property type="component" value="Unassembled WGS sequence"/>
</dbReference>
<feature type="non-terminal residue" evidence="1">
    <location>
        <position position="135"/>
    </location>
</feature>
<comment type="caution">
    <text evidence="1">The sequence shown here is derived from an EMBL/GenBank/DDBJ whole genome shotgun (WGS) entry which is preliminary data.</text>
</comment>